<evidence type="ECO:0000313" key="3">
    <source>
        <dbReference type="EMBL" id="MCM1981621.1"/>
    </source>
</evidence>
<dbReference type="InterPro" id="IPR006015">
    <property type="entry name" value="Universal_stress_UspA"/>
</dbReference>
<comment type="similarity">
    <text evidence="1">Belongs to the universal stress protein A family.</text>
</comment>
<dbReference type="Pfam" id="PF00582">
    <property type="entry name" value="Usp"/>
    <property type="match status" value="1"/>
</dbReference>
<evidence type="ECO:0000259" key="2">
    <source>
        <dbReference type="Pfam" id="PF00582"/>
    </source>
</evidence>
<dbReference type="EMBL" id="JTHE03000013">
    <property type="protein sequence ID" value="MCM1981621.1"/>
    <property type="molecule type" value="Genomic_DNA"/>
</dbReference>
<dbReference type="PANTHER" id="PTHR46268">
    <property type="entry name" value="STRESS RESPONSE PROTEIN NHAX"/>
    <property type="match status" value="1"/>
</dbReference>
<dbReference type="InterPro" id="IPR006016">
    <property type="entry name" value="UspA"/>
</dbReference>
<dbReference type="SUPFAM" id="SSF52402">
    <property type="entry name" value="Adenine nucleotide alpha hydrolases-like"/>
    <property type="match status" value="1"/>
</dbReference>
<evidence type="ECO:0000256" key="1">
    <source>
        <dbReference type="ARBA" id="ARBA00008791"/>
    </source>
</evidence>
<dbReference type="Proteomes" id="UP000031561">
    <property type="component" value="Unassembled WGS sequence"/>
</dbReference>
<reference evidence="3 4" key="1">
    <citation type="journal article" date="2015" name="Genome Announc.">
        <title>Draft Genome Sequence of Filamentous Marine Cyanobacterium Lyngbya confervoides Strain BDU141951.</title>
        <authorList>
            <person name="Chandrababunaidu M.M."/>
            <person name="Sen D."/>
            <person name="Tripathy S."/>
        </authorList>
    </citation>
    <scope>NUCLEOTIDE SEQUENCE [LARGE SCALE GENOMIC DNA]</scope>
    <source>
        <strain evidence="3 4">BDU141951</strain>
    </source>
</reference>
<sequence>MYHKILVAVDQSPMSQAVFTAGLNLAKAFDAQILLLHVLSPEAPESPISYAPYDTANLKAIEEAWNQYRKESLAALQAWAERAREQGVNAEIKQVAGNPAPSIVGIGHDWGADLIAMGRRGHSNWKEIVLGSVSSYVIHRSHCSIHLVQT</sequence>
<dbReference type="InterPro" id="IPR014729">
    <property type="entry name" value="Rossmann-like_a/b/a_fold"/>
</dbReference>
<accession>A0ABD4SYT2</accession>
<proteinExistence type="inferred from homology"/>
<gene>
    <name evidence="3" type="ORF">QQ91_0002085</name>
</gene>
<organism evidence="3 4">
    <name type="scientific">Lyngbya confervoides BDU141951</name>
    <dbReference type="NCBI Taxonomy" id="1574623"/>
    <lineage>
        <taxon>Bacteria</taxon>
        <taxon>Bacillati</taxon>
        <taxon>Cyanobacteriota</taxon>
        <taxon>Cyanophyceae</taxon>
        <taxon>Oscillatoriophycideae</taxon>
        <taxon>Oscillatoriales</taxon>
        <taxon>Microcoleaceae</taxon>
        <taxon>Lyngbya</taxon>
    </lineage>
</organism>
<dbReference type="PANTHER" id="PTHR46268:SF8">
    <property type="entry name" value="UNIVERSAL STRESS PROTEIN SLL1388"/>
    <property type="match status" value="1"/>
</dbReference>
<dbReference type="PRINTS" id="PR01438">
    <property type="entry name" value="UNVRSLSTRESS"/>
</dbReference>
<comment type="caution">
    <text evidence="3">The sequence shown here is derived from an EMBL/GenBank/DDBJ whole genome shotgun (WGS) entry which is preliminary data.</text>
</comment>
<dbReference type="RefSeq" id="WP_166279396.1">
    <property type="nucleotide sequence ID" value="NZ_JTHE03000013.1"/>
</dbReference>
<protein>
    <submittedName>
        <fullName evidence="3">Universal stress protein</fullName>
    </submittedName>
</protein>
<feature type="domain" description="UspA" evidence="2">
    <location>
        <begin position="1"/>
        <end position="148"/>
    </location>
</feature>
<dbReference type="AlphaFoldDB" id="A0ABD4SYT2"/>
<dbReference type="Gene3D" id="3.40.50.620">
    <property type="entry name" value="HUPs"/>
    <property type="match status" value="1"/>
</dbReference>
<evidence type="ECO:0000313" key="4">
    <source>
        <dbReference type="Proteomes" id="UP000031561"/>
    </source>
</evidence>
<name>A0ABD4SYT2_9CYAN</name>
<dbReference type="CDD" id="cd00293">
    <property type="entry name" value="USP-like"/>
    <property type="match status" value="1"/>
</dbReference>
<keyword evidence="4" id="KW-1185">Reference proteome</keyword>